<dbReference type="PANTHER" id="PTHR33231">
    <property type="entry name" value="30S RIBOSOMAL PROTEIN"/>
    <property type="match status" value="1"/>
</dbReference>
<keyword evidence="5" id="KW-1185">Reference proteome</keyword>
<dbReference type="GO" id="GO:0045900">
    <property type="term" value="P:negative regulation of translational elongation"/>
    <property type="evidence" value="ECO:0007669"/>
    <property type="project" value="TreeGrafter"/>
</dbReference>
<dbReference type="AlphaFoldDB" id="A0A229FWE5"/>
<reference evidence="4 5" key="1">
    <citation type="submission" date="2017-06" db="EMBL/GenBank/DDBJ databases">
        <title>Reclassification of a Polynucleobacter cosmopolitanus strain isolated from tropical Lake Victoria as Polynucleobacter victoriensis comb. nov.</title>
        <authorList>
            <person name="Hahn M.W."/>
        </authorList>
    </citation>
    <scope>NUCLEOTIDE SEQUENCE [LARGE SCALE GENOMIC DNA]</scope>
    <source>
        <strain evidence="4 5">MWH-MoIso2</strain>
    </source>
</reference>
<dbReference type="InterPro" id="IPR050574">
    <property type="entry name" value="HPF/YfiA_ribosome-assoc"/>
</dbReference>
<dbReference type="EMBL" id="NJGG01000001">
    <property type="protein sequence ID" value="OXL15769.1"/>
    <property type="molecule type" value="Genomic_DNA"/>
</dbReference>
<dbReference type="Pfam" id="PF02482">
    <property type="entry name" value="Ribosomal_S30AE"/>
    <property type="match status" value="1"/>
</dbReference>
<name>A0A229FWE5_9BURK</name>
<dbReference type="Gene3D" id="3.30.160.100">
    <property type="entry name" value="Ribosome hibernation promotion factor-like"/>
    <property type="match status" value="1"/>
</dbReference>
<dbReference type="RefSeq" id="WP_089514806.1">
    <property type="nucleotide sequence ID" value="NZ_NJGG01000001.1"/>
</dbReference>
<accession>A0A229FWE5</accession>
<gene>
    <name evidence="4" type="primary">raiA</name>
    <name evidence="4" type="ORF">AOC33_01320</name>
</gene>
<proteinExistence type="predicted"/>
<dbReference type="SUPFAM" id="SSF69754">
    <property type="entry name" value="Ribosome binding protein Y (YfiA homologue)"/>
    <property type="match status" value="1"/>
</dbReference>
<evidence type="ECO:0000256" key="1">
    <source>
        <dbReference type="ARBA" id="ARBA00022845"/>
    </source>
</evidence>
<dbReference type="NCBIfam" id="TIGR00741">
    <property type="entry name" value="yfiA"/>
    <property type="match status" value="1"/>
</dbReference>
<protein>
    <recommendedName>
        <fullName evidence="3">Ribosome hibernation promoting factor</fullName>
    </recommendedName>
</protein>
<sequence>MNIKILGHHVEITPGMRSHLEDKLKKISGHFDQVQNMTVTLSINNEKEKDLRNHAEITLHLKGKDLFAEAHNGDMYHAMDLVVDKLDRQVLKHKEKVQDHHHQTLKNT</sequence>
<dbReference type="OrthoDB" id="9795980at2"/>
<evidence type="ECO:0000256" key="2">
    <source>
        <dbReference type="ARBA" id="ARBA00038695"/>
    </source>
</evidence>
<evidence type="ECO:0000313" key="5">
    <source>
        <dbReference type="Proteomes" id="UP000215188"/>
    </source>
</evidence>
<organism evidence="4 5">
    <name type="scientific">Polynucleobacter cosmopolitanus</name>
    <dbReference type="NCBI Taxonomy" id="351345"/>
    <lineage>
        <taxon>Bacteria</taxon>
        <taxon>Pseudomonadati</taxon>
        <taxon>Pseudomonadota</taxon>
        <taxon>Betaproteobacteria</taxon>
        <taxon>Burkholderiales</taxon>
        <taxon>Burkholderiaceae</taxon>
        <taxon>Polynucleobacter</taxon>
    </lineage>
</organism>
<dbReference type="InterPro" id="IPR036567">
    <property type="entry name" value="RHF-like"/>
</dbReference>
<dbReference type="CDD" id="cd00552">
    <property type="entry name" value="RaiA"/>
    <property type="match status" value="1"/>
</dbReference>
<dbReference type="PANTHER" id="PTHR33231:SF1">
    <property type="entry name" value="30S RIBOSOMAL PROTEIN"/>
    <property type="match status" value="1"/>
</dbReference>
<dbReference type="Proteomes" id="UP000215188">
    <property type="component" value="Unassembled WGS sequence"/>
</dbReference>
<comment type="subunit">
    <text evidence="2">Associates exclusively with 100S ribosomes, which are dimers of 70S ribosomes.</text>
</comment>
<dbReference type="GO" id="GO:0022627">
    <property type="term" value="C:cytosolic small ribosomal subunit"/>
    <property type="evidence" value="ECO:0007669"/>
    <property type="project" value="TreeGrafter"/>
</dbReference>
<keyword evidence="1" id="KW-0810">Translation regulation</keyword>
<dbReference type="InterPro" id="IPR003489">
    <property type="entry name" value="RHF/RaiA"/>
</dbReference>
<comment type="caution">
    <text evidence="4">The sequence shown here is derived from an EMBL/GenBank/DDBJ whole genome shotgun (WGS) entry which is preliminary data.</text>
</comment>
<dbReference type="GO" id="GO:0043024">
    <property type="term" value="F:ribosomal small subunit binding"/>
    <property type="evidence" value="ECO:0007669"/>
    <property type="project" value="TreeGrafter"/>
</dbReference>
<evidence type="ECO:0000313" key="4">
    <source>
        <dbReference type="EMBL" id="OXL15769.1"/>
    </source>
</evidence>
<evidence type="ECO:0000256" key="3">
    <source>
        <dbReference type="ARBA" id="ARBA00041148"/>
    </source>
</evidence>